<accession>A0A8H6KJT8</accession>
<keyword evidence="3" id="KW-1185">Reference proteome</keyword>
<sequence>MEPAYLRSTAGQRLELASPTQWLTRERALAALTSWVGSGVRRRRTLTQRARGHGKEVESPATRLSVPEISSPSPPFVPIVVVWDQPIGAANGDAQWRRPETERIRYGNRRSPGGLSAFSQRGTERESTASTTSRQGQPGQGKEGRDGGLDNERFHHGEVPTWLNQLLFNLGEEAPWTLNSAVVLSVLNNCPHLSSAPVPVHSTTALALASACRLLLIDASGVEPRFIMHCHYGRAEGRAASSPNVYGLMVLNEEPVRRPRDEDTTLEIRSRSRLLGQDPREGFCSSFYPVRRPGEDVDIHHACRPHRAEKP</sequence>
<name>A0A8H6KJT8_9PEZI</name>
<proteinExistence type="predicted"/>
<feature type="region of interest" description="Disordered" evidence="1">
    <location>
        <begin position="47"/>
        <end position="70"/>
    </location>
</feature>
<evidence type="ECO:0000256" key="1">
    <source>
        <dbReference type="SAM" id="MobiDB-lite"/>
    </source>
</evidence>
<gene>
    <name evidence="2" type="ORF">CPLU01_06337</name>
</gene>
<dbReference type="Proteomes" id="UP000654918">
    <property type="component" value="Unassembled WGS sequence"/>
</dbReference>
<comment type="caution">
    <text evidence="2">The sequence shown here is derived from an EMBL/GenBank/DDBJ whole genome shotgun (WGS) entry which is preliminary data.</text>
</comment>
<dbReference type="EMBL" id="WIGO01000073">
    <property type="protein sequence ID" value="KAF6832091.1"/>
    <property type="molecule type" value="Genomic_DNA"/>
</dbReference>
<feature type="compositionally biased region" description="Basic and acidic residues" evidence="1">
    <location>
        <begin position="95"/>
        <end position="105"/>
    </location>
</feature>
<evidence type="ECO:0000313" key="3">
    <source>
        <dbReference type="Proteomes" id="UP000654918"/>
    </source>
</evidence>
<dbReference type="AlphaFoldDB" id="A0A8H6KJT8"/>
<protein>
    <submittedName>
        <fullName evidence="2">Uncharacterized protein</fullName>
    </submittedName>
</protein>
<organism evidence="2 3">
    <name type="scientific">Colletotrichum plurivorum</name>
    <dbReference type="NCBI Taxonomy" id="2175906"/>
    <lineage>
        <taxon>Eukaryota</taxon>
        <taxon>Fungi</taxon>
        <taxon>Dikarya</taxon>
        <taxon>Ascomycota</taxon>
        <taxon>Pezizomycotina</taxon>
        <taxon>Sordariomycetes</taxon>
        <taxon>Hypocreomycetidae</taxon>
        <taxon>Glomerellales</taxon>
        <taxon>Glomerellaceae</taxon>
        <taxon>Colletotrichum</taxon>
        <taxon>Colletotrichum orchidearum species complex</taxon>
    </lineage>
</organism>
<evidence type="ECO:0000313" key="2">
    <source>
        <dbReference type="EMBL" id="KAF6832091.1"/>
    </source>
</evidence>
<reference evidence="2" key="1">
    <citation type="journal article" date="2020" name="Phytopathology">
        <title>Genome Sequence Resources of Colletotrichum truncatum, C. plurivorum, C. musicola, and C. sojae: Four Species Pathogenic to Soybean (Glycine max).</title>
        <authorList>
            <person name="Rogerio F."/>
            <person name="Boufleur T.R."/>
            <person name="Ciampi-Guillardi M."/>
            <person name="Sukno S.A."/>
            <person name="Thon M.R."/>
            <person name="Massola Junior N.S."/>
            <person name="Baroncelli R."/>
        </authorList>
    </citation>
    <scope>NUCLEOTIDE SEQUENCE</scope>
    <source>
        <strain evidence="2">LFN00145</strain>
    </source>
</reference>
<feature type="compositionally biased region" description="Basic and acidic residues" evidence="1">
    <location>
        <begin position="142"/>
        <end position="155"/>
    </location>
</feature>
<feature type="region of interest" description="Disordered" evidence="1">
    <location>
        <begin position="91"/>
        <end position="155"/>
    </location>
</feature>